<feature type="domain" description="DUF7721" evidence="2">
    <location>
        <begin position="140"/>
        <end position="222"/>
    </location>
</feature>
<protein>
    <recommendedName>
        <fullName evidence="2">DUF7721 domain-containing protein</fullName>
    </recommendedName>
</protein>
<dbReference type="PANTHER" id="PTHR39477:SF1">
    <property type="entry name" value="BETA-FLANKING PROTEIN"/>
    <property type="match status" value="1"/>
</dbReference>
<evidence type="ECO:0000313" key="4">
    <source>
        <dbReference type="Proteomes" id="UP000799437"/>
    </source>
</evidence>
<keyword evidence="4" id="KW-1185">Reference proteome</keyword>
<evidence type="ECO:0000313" key="3">
    <source>
        <dbReference type="EMBL" id="KAF2754148.1"/>
    </source>
</evidence>
<accession>A0A6A6VTY0</accession>
<proteinExistence type="predicted"/>
<dbReference type="AlphaFoldDB" id="A0A6A6VTY0"/>
<dbReference type="EMBL" id="ML996581">
    <property type="protein sequence ID" value="KAF2754148.1"/>
    <property type="molecule type" value="Genomic_DNA"/>
</dbReference>
<gene>
    <name evidence="3" type="ORF">EJ05DRAFT_150398</name>
</gene>
<dbReference type="OrthoDB" id="2290255at2759"/>
<feature type="compositionally biased region" description="Basic and acidic residues" evidence="1">
    <location>
        <begin position="102"/>
        <end position="116"/>
    </location>
</feature>
<dbReference type="PANTHER" id="PTHR39477">
    <property type="entry name" value="CHROMOSOME 8, WHOLE GENOME SHOTGUN SEQUENCE"/>
    <property type="match status" value="1"/>
</dbReference>
<feature type="compositionally biased region" description="Polar residues" evidence="1">
    <location>
        <begin position="146"/>
        <end position="161"/>
    </location>
</feature>
<organism evidence="3 4">
    <name type="scientific">Pseudovirgaria hyperparasitica</name>
    <dbReference type="NCBI Taxonomy" id="470096"/>
    <lineage>
        <taxon>Eukaryota</taxon>
        <taxon>Fungi</taxon>
        <taxon>Dikarya</taxon>
        <taxon>Ascomycota</taxon>
        <taxon>Pezizomycotina</taxon>
        <taxon>Dothideomycetes</taxon>
        <taxon>Dothideomycetes incertae sedis</taxon>
        <taxon>Acrospermales</taxon>
        <taxon>Acrospermaceae</taxon>
        <taxon>Pseudovirgaria</taxon>
    </lineage>
</organism>
<evidence type="ECO:0000259" key="2">
    <source>
        <dbReference type="Pfam" id="PF24845"/>
    </source>
</evidence>
<evidence type="ECO:0000256" key="1">
    <source>
        <dbReference type="SAM" id="MobiDB-lite"/>
    </source>
</evidence>
<dbReference type="InterPro" id="IPR056138">
    <property type="entry name" value="DUF7721"/>
</dbReference>
<sequence length="302" mass="31325">MSYNDNDNNNYGGRQGGGHSEGRQNEYGDRRNEDSYGGGRQEEGFGGGRDDRQDYGGGNFRGAGAGGRGQADDFEPPRQGGRQGQNDLYGGGGQSGDNYYDSSKRFDDNSSGRHNEGPMGSNSGTSYSGGGYGGDNNEEYSGAAHQASQHAGDSGDSSLFSSALGMLSGKKQQLQNEDVDEDDAVRQHQNFYGQGNGNQQASAGNLGAAAAMQALKMYNGGQGQSGHGSSSQSNFIGMAMGQAAKLFDQQSAQGNTHPQATKQDAVAQAAQMALKFYMKSEMGGSGGSSGSGLLGLASKFLK</sequence>
<reference evidence="3" key="1">
    <citation type="journal article" date="2020" name="Stud. Mycol.">
        <title>101 Dothideomycetes genomes: a test case for predicting lifestyles and emergence of pathogens.</title>
        <authorList>
            <person name="Haridas S."/>
            <person name="Albert R."/>
            <person name="Binder M."/>
            <person name="Bloem J."/>
            <person name="Labutti K."/>
            <person name="Salamov A."/>
            <person name="Andreopoulos B."/>
            <person name="Baker S."/>
            <person name="Barry K."/>
            <person name="Bills G."/>
            <person name="Bluhm B."/>
            <person name="Cannon C."/>
            <person name="Castanera R."/>
            <person name="Culley D."/>
            <person name="Daum C."/>
            <person name="Ezra D."/>
            <person name="Gonzalez J."/>
            <person name="Henrissat B."/>
            <person name="Kuo A."/>
            <person name="Liang C."/>
            <person name="Lipzen A."/>
            <person name="Lutzoni F."/>
            <person name="Magnuson J."/>
            <person name="Mondo S."/>
            <person name="Nolan M."/>
            <person name="Ohm R."/>
            <person name="Pangilinan J."/>
            <person name="Park H.-J."/>
            <person name="Ramirez L."/>
            <person name="Alfaro M."/>
            <person name="Sun H."/>
            <person name="Tritt A."/>
            <person name="Yoshinaga Y."/>
            <person name="Zwiers L.-H."/>
            <person name="Turgeon B."/>
            <person name="Goodwin S."/>
            <person name="Spatafora J."/>
            <person name="Crous P."/>
            <person name="Grigoriev I."/>
        </authorList>
    </citation>
    <scope>NUCLEOTIDE SEQUENCE</scope>
    <source>
        <strain evidence="3">CBS 121739</strain>
    </source>
</reference>
<dbReference type="RefSeq" id="XP_033596599.1">
    <property type="nucleotide sequence ID" value="XM_033739311.1"/>
</dbReference>
<name>A0A6A6VTY0_9PEZI</name>
<dbReference type="GeneID" id="54480365"/>
<feature type="region of interest" description="Disordered" evidence="1">
    <location>
        <begin position="1"/>
        <end position="182"/>
    </location>
</feature>
<dbReference type="Proteomes" id="UP000799437">
    <property type="component" value="Unassembled WGS sequence"/>
</dbReference>
<feature type="compositionally biased region" description="Low complexity" evidence="1">
    <location>
        <begin position="1"/>
        <end position="12"/>
    </location>
</feature>
<feature type="compositionally biased region" description="Basic and acidic residues" evidence="1">
    <location>
        <begin position="20"/>
        <end position="54"/>
    </location>
</feature>
<dbReference type="Pfam" id="PF24845">
    <property type="entry name" value="DUF7721"/>
    <property type="match status" value="1"/>
</dbReference>
<feature type="compositionally biased region" description="Gly residues" evidence="1">
    <location>
        <begin position="55"/>
        <end position="69"/>
    </location>
</feature>